<proteinExistence type="predicted"/>
<reference evidence="2" key="1">
    <citation type="submission" date="2023-02" db="EMBL/GenBank/DDBJ databases">
        <title>Genome of toxic invasive species Heracleum sosnowskyi carries increased number of genes despite the absence of recent whole-genome duplications.</title>
        <authorList>
            <person name="Schelkunov M."/>
            <person name="Shtratnikova V."/>
            <person name="Makarenko M."/>
            <person name="Klepikova A."/>
            <person name="Omelchenko D."/>
            <person name="Novikova G."/>
            <person name="Obukhova E."/>
            <person name="Bogdanov V."/>
            <person name="Penin A."/>
            <person name="Logacheva M."/>
        </authorList>
    </citation>
    <scope>NUCLEOTIDE SEQUENCE</scope>
    <source>
        <strain evidence="2">Hsosn_3</strain>
        <tissue evidence="2">Leaf</tissue>
    </source>
</reference>
<dbReference type="AlphaFoldDB" id="A0AAD8GTB7"/>
<evidence type="ECO:0000313" key="2">
    <source>
        <dbReference type="EMBL" id="KAK1353785.1"/>
    </source>
</evidence>
<keyword evidence="1" id="KW-1133">Transmembrane helix</keyword>
<name>A0AAD8GTB7_9APIA</name>
<feature type="transmembrane region" description="Helical" evidence="1">
    <location>
        <begin position="21"/>
        <end position="40"/>
    </location>
</feature>
<evidence type="ECO:0000256" key="1">
    <source>
        <dbReference type="SAM" id="Phobius"/>
    </source>
</evidence>
<dbReference type="PANTHER" id="PTHR34947">
    <property type="entry name" value="TRANSMEMBRANE PROTEIN"/>
    <property type="match status" value="1"/>
</dbReference>
<keyword evidence="3" id="KW-1185">Reference proteome</keyword>
<organism evidence="2 3">
    <name type="scientific">Heracleum sosnowskyi</name>
    <dbReference type="NCBI Taxonomy" id="360622"/>
    <lineage>
        <taxon>Eukaryota</taxon>
        <taxon>Viridiplantae</taxon>
        <taxon>Streptophyta</taxon>
        <taxon>Embryophyta</taxon>
        <taxon>Tracheophyta</taxon>
        <taxon>Spermatophyta</taxon>
        <taxon>Magnoliopsida</taxon>
        <taxon>eudicotyledons</taxon>
        <taxon>Gunneridae</taxon>
        <taxon>Pentapetalae</taxon>
        <taxon>asterids</taxon>
        <taxon>campanulids</taxon>
        <taxon>Apiales</taxon>
        <taxon>Apiaceae</taxon>
        <taxon>Apioideae</taxon>
        <taxon>apioid superclade</taxon>
        <taxon>Tordylieae</taxon>
        <taxon>Tordyliinae</taxon>
        <taxon>Heracleum</taxon>
    </lineage>
</organism>
<evidence type="ECO:0000313" key="3">
    <source>
        <dbReference type="Proteomes" id="UP001237642"/>
    </source>
</evidence>
<feature type="transmembrane region" description="Helical" evidence="1">
    <location>
        <begin position="60"/>
        <end position="81"/>
    </location>
</feature>
<keyword evidence="1" id="KW-0472">Membrane</keyword>
<accession>A0AAD8GTB7</accession>
<reference evidence="2" key="2">
    <citation type="submission" date="2023-05" db="EMBL/GenBank/DDBJ databases">
        <authorList>
            <person name="Schelkunov M.I."/>
        </authorList>
    </citation>
    <scope>NUCLEOTIDE SEQUENCE</scope>
    <source>
        <strain evidence="2">Hsosn_3</strain>
        <tissue evidence="2">Leaf</tissue>
    </source>
</reference>
<sequence>MDQHKKQNNPVFSQINSSTKALQILLSLSVLAILASQYSSLLSYLSSIKLLSYCTTDRHYIFLICNGLMLIVIKTSGLFASPTPPGTEFYRDSHVIRHHVQLSHHQSADFRENVHVKNNDVFNQFTESDNKNNVKLQSDHDMLEAKAETNTNVVTEVEEAKTEITEIIQGGECVTSTADNNEREVINDLDLVEEQQGHEEDEEEEEHEIMLWSTEELNKKCDDFIRKMKHGIKNEAPLVMV</sequence>
<dbReference type="EMBL" id="JAUIZM010000012">
    <property type="protein sequence ID" value="KAK1353785.1"/>
    <property type="molecule type" value="Genomic_DNA"/>
</dbReference>
<gene>
    <name evidence="2" type="ORF">POM88_052150</name>
</gene>
<protein>
    <submittedName>
        <fullName evidence="2">Neurofilament light polypeptide</fullName>
    </submittedName>
</protein>
<comment type="caution">
    <text evidence="2">The sequence shown here is derived from an EMBL/GenBank/DDBJ whole genome shotgun (WGS) entry which is preliminary data.</text>
</comment>
<keyword evidence="1" id="KW-0812">Transmembrane</keyword>
<dbReference type="PANTHER" id="PTHR34947:SF3">
    <property type="entry name" value="TRANSMEMBRANE PROTEIN"/>
    <property type="match status" value="1"/>
</dbReference>
<dbReference type="Proteomes" id="UP001237642">
    <property type="component" value="Unassembled WGS sequence"/>
</dbReference>